<gene>
    <name evidence="1" type="ORF">FNV43_RR00680</name>
</gene>
<dbReference type="AlphaFoldDB" id="A0A8K0MRM0"/>
<keyword evidence="2" id="KW-1185">Reference proteome</keyword>
<dbReference type="EMBL" id="VOIH02000001">
    <property type="protein sequence ID" value="KAF3456037.1"/>
    <property type="molecule type" value="Genomic_DNA"/>
</dbReference>
<dbReference type="OrthoDB" id="1997616at2759"/>
<evidence type="ECO:0000313" key="2">
    <source>
        <dbReference type="Proteomes" id="UP000796880"/>
    </source>
</evidence>
<accession>A0A8K0MRM0</accession>
<sequence>MKHRNLGVLSNCKPWNSRECYGETKNGVPRDIVVEYAKQFYITTLWIDIPYEPGALVVNIGDLLQASVLCNLF</sequence>
<organism evidence="1 2">
    <name type="scientific">Rhamnella rubrinervis</name>
    <dbReference type="NCBI Taxonomy" id="2594499"/>
    <lineage>
        <taxon>Eukaryota</taxon>
        <taxon>Viridiplantae</taxon>
        <taxon>Streptophyta</taxon>
        <taxon>Embryophyta</taxon>
        <taxon>Tracheophyta</taxon>
        <taxon>Spermatophyta</taxon>
        <taxon>Magnoliopsida</taxon>
        <taxon>eudicotyledons</taxon>
        <taxon>Gunneridae</taxon>
        <taxon>Pentapetalae</taxon>
        <taxon>rosids</taxon>
        <taxon>fabids</taxon>
        <taxon>Rosales</taxon>
        <taxon>Rhamnaceae</taxon>
        <taxon>rhamnoid group</taxon>
        <taxon>Rhamneae</taxon>
        <taxon>Rhamnella</taxon>
    </lineage>
</organism>
<comment type="caution">
    <text evidence="1">The sequence shown here is derived from an EMBL/GenBank/DDBJ whole genome shotgun (WGS) entry which is preliminary data.</text>
</comment>
<protein>
    <submittedName>
        <fullName evidence="1">Uncharacterized protein</fullName>
    </submittedName>
</protein>
<dbReference type="Proteomes" id="UP000796880">
    <property type="component" value="Unassembled WGS sequence"/>
</dbReference>
<reference evidence="1" key="1">
    <citation type="submission" date="2020-03" db="EMBL/GenBank/DDBJ databases">
        <title>A high-quality chromosome-level genome assembly of a woody plant with both climbing and erect habits, Rhamnella rubrinervis.</title>
        <authorList>
            <person name="Lu Z."/>
            <person name="Yang Y."/>
            <person name="Zhu X."/>
            <person name="Sun Y."/>
        </authorList>
    </citation>
    <scope>NUCLEOTIDE SEQUENCE</scope>
    <source>
        <strain evidence="1">BYM</strain>
        <tissue evidence="1">Leaf</tissue>
    </source>
</reference>
<proteinExistence type="predicted"/>
<name>A0A8K0MRM0_9ROSA</name>
<dbReference type="SUPFAM" id="SSF51197">
    <property type="entry name" value="Clavaminate synthase-like"/>
    <property type="match status" value="1"/>
</dbReference>
<evidence type="ECO:0000313" key="1">
    <source>
        <dbReference type="EMBL" id="KAF3456037.1"/>
    </source>
</evidence>